<protein>
    <submittedName>
        <fullName evidence="1">YheC/D-like protein</fullName>
    </submittedName>
</protein>
<gene>
    <name evidence="1" type="ORF">C7459_109179</name>
</gene>
<dbReference type="Pfam" id="PF14398">
    <property type="entry name" value="ATPgrasp_YheCD"/>
    <property type="match status" value="1"/>
</dbReference>
<keyword evidence="2" id="KW-1185">Reference proteome</keyword>
<evidence type="ECO:0000313" key="1">
    <source>
        <dbReference type="EMBL" id="PWK12817.1"/>
    </source>
</evidence>
<dbReference type="AlphaFoldDB" id="A0A316D8B6"/>
<reference evidence="1 2" key="1">
    <citation type="submission" date="2018-05" db="EMBL/GenBank/DDBJ databases">
        <title>Genomic Encyclopedia of Type Strains, Phase IV (KMG-IV): sequencing the most valuable type-strain genomes for metagenomic binning, comparative biology and taxonomic classification.</title>
        <authorList>
            <person name="Goeker M."/>
        </authorList>
    </citation>
    <scope>NUCLEOTIDE SEQUENCE [LARGE SCALE GENOMIC DNA]</scope>
    <source>
        <strain evidence="1 2">DSM 18773</strain>
    </source>
</reference>
<sequence>MSTKPMLPGSKWLKHSIIARSAELRKSLPDSALYSYAQLERYLNRYKTVFVKPTIGGGGHNIFCVKRLEEGGYLVKMERKRMQTSSLRRIHDWITESARQKHRTFMIQQGIDLALWRGRPVDLRTIVQKNHRGDWEVTGMFSKIAGKDLAITNVSAGGTAHSVEEYLTALGYKQTESQAILRSLNSVSLGIARQFGRTYGNATYGLDIGLDRQGKLLLIEANTVPRIDIFLLLKMPRSYARAKKLWDLYSSANDMATKKYRGRQRAEREQRR</sequence>
<organism evidence="1 2">
    <name type="scientific">Tumebacillus permanentifrigoris</name>
    <dbReference type="NCBI Taxonomy" id="378543"/>
    <lineage>
        <taxon>Bacteria</taxon>
        <taxon>Bacillati</taxon>
        <taxon>Bacillota</taxon>
        <taxon>Bacilli</taxon>
        <taxon>Bacillales</taxon>
        <taxon>Alicyclobacillaceae</taxon>
        <taxon>Tumebacillus</taxon>
    </lineage>
</organism>
<name>A0A316D8B6_9BACL</name>
<accession>A0A316D8B6</accession>
<dbReference type="SUPFAM" id="SSF56059">
    <property type="entry name" value="Glutathione synthetase ATP-binding domain-like"/>
    <property type="match status" value="1"/>
</dbReference>
<comment type="caution">
    <text evidence="1">The sequence shown here is derived from an EMBL/GenBank/DDBJ whole genome shotgun (WGS) entry which is preliminary data.</text>
</comment>
<dbReference type="RefSeq" id="WP_109689545.1">
    <property type="nucleotide sequence ID" value="NZ_QGGL01000009.1"/>
</dbReference>
<proteinExistence type="predicted"/>
<evidence type="ECO:0000313" key="2">
    <source>
        <dbReference type="Proteomes" id="UP000245634"/>
    </source>
</evidence>
<dbReference type="Proteomes" id="UP000245634">
    <property type="component" value="Unassembled WGS sequence"/>
</dbReference>
<dbReference type="OrthoDB" id="2371125at2"/>
<dbReference type="EMBL" id="QGGL01000009">
    <property type="protein sequence ID" value="PWK12817.1"/>
    <property type="molecule type" value="Genomic_DNA"/>
</dbReference>
<dbReference type="InterPro" id="IPR026838">
    <property type="entry name" value="YheC/D"/>
</dbReference>
<dbReference type="Gene3D" id="3.30.470.20">
    <property type="entry name" value="ATP-grasp fold, B domain"/>
    <property type="match status" value="1"/>
</dbReference>